<dbReference type="Proteomes" id="UP001501752">
    <property type="component" value="Unassembled WGS sequence"/>
</dbReference>
<dbReference type="PROSITE" id="PS51186">
    <property type="entry name" value="GNAT"/>
    <property type="match status" value="2"/>
</dbReference>
<dbReference type="InterPro" id="IPR050832">
    <property type="entry name" value="Bact_Acetyltransf"/>
</dbReference>
<comment type="caution">
    <text evidence="4">The sequence shown here is derived from an EMBL/GenBank/DDBJ whole genome shotgun (WGS) entry which is preliminary data.</text>
</comment>
<dbReference type="CDD" id="cd04301">
    <property type="entry name" value="NAT_SF"/>
    <property type="match status" value="2"/>
</dbReference>
<dbReference type="SUPFAM" id="SSF55729">
    <property type="entry name" value="Acyl-CoA N-acyltransferases (Nat)"/>
    <property type="match status" value="2"/>
</dbReference>
<proteinExistence type="predicted"/>
<evidence type="ECO:0000256" key="1">
    <source>
        <dbReference type="ARBA" id="ARBA00022679"/>
    </source>
</evidence>
<gene>
    <name evidence="4" type="ORF">GCM10023235_62300</name>
</gene>
<sequence>MTTTLRPAGPEEDLPGGGRSRRWLIRVNGRPVGALRTTAAPRGDQWWGEISELEVAEGGRRRGRATVAALAAEEVLRGWGCTRLDVTVPAGAPAALGLARTLGYTERMRNLVKTLGELPELPGDVTVRPIGAAEYGEWLEQAKAGYRADLERSGLSPAQARAKCETDHQHLLPRGHATDGVALRRLLDPGGTELGTLWLNLRAELLPDGPLAWVMVVAVHEPHRGHGHGRTLMLLAERECLAAGVHRLGLNVFTGNRVAIGLYESLGYRVTRRVLGKPLI</sequence>
<keyword evidence="2" id="KW-0012">Acyltransferase</keyword>
<evidence type="ECO:0000256" key="2">
    <source>
        <dbReference type="ARBA" id="ARBA00023315"/>
    </source>
</evidence>
<feature type="domain" description="N-acetyltransferase" evidence="3">
    <location>
        <begin position="1"/>
        <end position="124"/>
    </location>
</feature>
<name>A0ABP9EC54_9ACTN</name>
<dbReference type="InterPro" id="IPR016181">
    <property type="entry name" value="Acyl_CoA_acyltransferase"/>
</dbReference>
<dbReference type="InterPro" id="IPR000182">
    <property type="entry name" value="GNAT_dom"/>
</dbReference>
<dbReference type="EMBL" id="BAABIS010000001">
    <property type="protein sequence ID" value="GAA4874622.1"/>
    <property type="molecule type" value="Genomic_DNA"/>
</dbReference>
<keyword evidence="1" id="KW-0808">Transferase</keyword>
<evidence type="ECO:0000313" key="4">
    <source>
        <dbReference type="EMBL" id="GAA4874622.1"/>
    </source>
</evidence>
<evidence type="ECO:0000313" key="5">
    <source>
        <dbReference type="Proteomes" id="UP001501752"/>
    </source>
</evidence>
<keyword evidence="5" id="KW-1185">Reference proteome</keyword>
<accession>A0ABP9EC54</accession>
<evidence type="ECO:0000259" key="3">
    <source>
        <dbReference type="PROSITE" id="PS51186"/>
    </source>
</evidence>
<reference evidence="5" key="1">
    <citation type="journal article" date="2019" name="Int. J. Syst. Evol. Microbiol.">
        <title>The Global Catalogue of Microorganisms (GCM) 10K type strain sequencing project: providing services to taxonomists for standard genome sequencing and annotation.</title>
        <authorList>
            <consortium name="The Broad Institute Genomics Platform"/>
            <consortium name="The Broad Institute Genome Sequencing Center for Infectious Disease"/>
            <person name="Wu L."/>
            <person name="Ma J."/>
        </authorList>
    </citation>
    <scope>NUCLEOTIDE SEQUENCE [LARGE SCALE GENOMIC DNA]</scope>
    <source>
        <strain evidence="5">JCM 13006</strain>
    </source>
</reference>
<protein>
    <submittedName>
        <fullName evidence="4">GNAT family N-acetyltransferase</fullName>
    </submittedName>
</protein>
<organism evidence="4 5">
    <name type="scientific">Kitasatospora terrestris</name>
    <dbReference type="NCBI Taxonomy" id="258051"/>
    <lineage>
        <taxon>Bacteria</taxon>
        <taxon>Bacillati</taxon>
        <taxon>Actinomycetota</taxon>
        <taxon>Actinomycetes</taxon>
        <taxon>Kitasatosporales</taxon>
        <taxon>Streptomycetaceae</taxon>
        <taxon>Kitasatospora</taxon>
    </lineage>
</organism>
<dbReference type="Gene3D" id="3.40.630.30">
    <property type="match status" value="2"/>
</dbReference>
<dbReference type="Pfam" id="PF00583">
    <property type="entry name" value="Acetyltransf_1"/>
    <property type="match status" value="2"/>
</dbReference>
<dbReference type="RefSeq" id="WP_345700229.1">
    <property type="nucleotide sequence ID" value="NZ_BAABIS010000001.1"/>
</dbReference>
<dbReference type="PANTHER" id="PTHR43877">
    <property type="entry name" value="AMINOALKYLPHOSPHONATE N-ACETYLTRANSFERASE-RELATED-RELATED"/>
    <property type="match status" value="1"/>
</dbReference>
<feature type="domain" description="N-acetyltransferase" evidence="3">
    <location>
        <begin position="125"/>
        <end position="280"/>
    </location>
</feature>